<dbReference type="AlphaFoldDB" id="A0A1N6E2C0"/>
<keyword evidence="6" id="KW-0472">Membrane</keyword>
<feature type="domain" description="Histidine kinase" evidence="7">
    <location>
        <begin position="218"/>
        <end position="436"/>
    </location>
</feature>
<feature type="transmembrane region" description="Helical" evidence="6">
    <location>
        <begin position="45"/>
        <end position="68"/>
    </location>
</feature>
<keyword evidence="6" id="KW-0812">Transmembrane</keyword>
<dbReference type="PROSITE" id="PS50109">
    <property type="entry name" value="HIS_KIN"/>
    <property type="match status" value="1"/>
</dbReference>
<sequence length="585" mass="65948">MEPATLPDNSMVKNGKRIFQFIDEKILLAGTAGLDNKEDLKRTRLVNSICAITAFLALSIGFLFYLLTGLLKEIFIPAAIEASLFSLIIFLNVWKLRRLASFSCLIVHLGCAVYFASLLGSRINVVIILAFLFGLCRLIYKDKLQRGVSMTAIALALIVIEANAYLGIIKPLDMPERSQWIFRWIALPSFLFFFVMILDYYDIEIKRLYKQIKDFVRDVVHDLRNVTVSNSQTLIELKSELNKKVPDLGRIRLLVNKVSSANENMSVIINNILDKAGNKITINVFDETFSLIDLIKNVIETLSASADSRSLEIVNWYDAEMPEYVVSDLGRMNTILINFLSNAIKYSDKETKIKLAVSKDMDHFTISVTNSCPRIPEEKLARLFDEHYTAKRDENVVGNGIGLHIVKRTVEAFNGTYGVTSNDTETTFYVRLRLVPGKKVDISEIIGEPQTLDGAEIYYAEDNLMDNMITKRYLKNAGCNVTTCVNGKEMLELLHTDPKVPDCFVLDDRMPVMNGNELLKKLKSPNSPYKNIPVIILTGDGFTENIDQLIAAGADQVIIKSNQQFLEIKNALDRHLHRRPAVNAG</sequence>
<evidence type="ECO:0000256" key="3">
    <source>
        <dbReference type="ARBA" id="ARBA00022679"/>
    </source>
</evidence>
<dbReference type="STRING" id="536979.SAMN04488055_1249"/>
<dbReference type="InterPro" id="IPR001789">
    <property type="entry name" value="Sig_transdc_resp-reg_receiver"/>
</dbReference>
<evidence type="ECO:0000256" key="2">
    <source>
        <dbReference type="ARBA" id="ARBA00012438"/>
    </source>
</evidence>
<feature type="transmembrane region" description="Helical" evidence="6">
    <location>
        <begin position="99"/>
        <end position="117"/>
    </location>
</feature>
<organism evidence="9 10">
    <name type="scientific">Chitinophaga niabensis</name>
    <dbReference type="NCBI Taxonomy" id="536979"/>
    <lineage>
        <taxon>Bacteria</taxon>
        <taxon>Pseudomonadati</taxon>
        <taxon>Bacteroidota</taxon>
        <taxon>Chitinophagia</taxon>
        <taxon>Chitinophagales</taxon>
        <taxon>Chitinophagaceae</taxon>
        <taxon>Chitinophaga</taxon>
    </lineage>
</organism>
<protein>
    <recommendedName>
        <fullName evidence="2">histidine kinase</fullName>
        <ecNumber evidence="2">2.7.13.3</ecNumber>
    </recommendedName>
</protein>
<dbReference type="RefSeq" id="WP_074238405.1">
    <property type="nucleotide sequence ID" value="NZ_FSRA01000001.1"/>
</dbReference>
<evidence type="ECO:0000259" key="8">
    <source>
        <dbReference type="PROSITE" id="PS50110"/>
    </source>
</evidence>
<keyword evidence="10" id="KW-1185">Reference proteome</keyword>
<dbReference type="PROSITE" id="PS50110">
    <property type="entry name" value="RESPONSE_REGULATORY"/>
    <property type="match status" value="1"/>
</dbReference>
<feature type="modified residue" description="4-aspartylphosphate" evidence="5">
    <location>
        <position position="507"/>
    </location>
</feature>
<reference evidence="9 10" key="1">
    <citation type="submission" date="2016-11" db="EMBL/GenBank/DDBJ databases">
        <authorList>
            <person name="Jaros S."/>
            <person name="Januszkiewicz K."/>
            <person name="Wedrychowicz H."/>
        </authorList>
    </citation>
    <scope>NUCLEOTIDE SEQUENCE [LARGE SCALE GENOMIC DNA]</scope>
    <source>
        <strain evidence="9 10">DSM 24787</strain>
    </source>
</reference>
<evidence type="ECO:0000256" key="4">
    <source>
        <dbReference type="ARBA" id="ARBA00022777"/>
    </source>
</evidence>
<keyword evidence="5" id="KW-0597">Phosphoprotein</keyword>
<dbReference type="CDD" id="cd17546">
    <property type="entry name" value="REC_hyHK_CKI1_RcsC-like"/>
    <property type="match status" value="1"/>
</dbReference>
<evidence type="ECO:0000313" key="9">
    <source>
        <dbReference type="EMBL" id="SIN77117.1"/>
    </source>
</evidence>
<evidence type="ECO:0000256" key="1">
    <source>
        <dbReference type="ARBA" id="ARBA00000085"/>
    </source>
</evidence>
<dbReference type="InterPro" id="IPR003594">
    <property type="entry name" value="HATPase_dom"/>
</dbReference>
<dbReference type="InterPro" id="IPR011006">
    <property type="entry name" value="CheY-like_superfamily"/>
</dbReference>
<feature type="transmembrane region" description="Helical" evidence="6">
    <location>
        <begin position="123"/>
        <end position="140"/>
    </location>
</feature>
<evidence type="ECO:0000256" key="5">
    <source>
        <dbReference type="PROSITE-ProRule" id="PRU00169"/>
    </source>
</evidence>
<dbReference type="Gene3D" id="3.40.50.2300">
    <property type="match status" value="1"/>
</dbReference>
<dbReference type="Pfam" id="PF02518">
    <property type="entry name" value="HATPase_c"/>
    <property type="match status" value="1"/>
</dbReference>
<gene>
    <name evidence="9" type="ORF">SAMN04488055_1249</name>
</gene>
<evidence type="ECO:0000313" key="10">
    <source>
        <dbReference type="Proteomes" id="UP000185003"/>
    </source>
</evidence>
<accession>A0A1N6E2C0</accession>
<dbReference type="GO" id="GO:0000155">
    <property type="term" value="F:phosphorelay sensor kinase activity"/>
    <property type="evidence" value="ECO:0007669"/>
    <property type="project" value="TreeGrafter"/>
</dbReference>
<dbReference type="GO" id="GO:0009927">
    <property type="term" value="F:histidine phosphotransfer kinase activity"/>
    <property type="evidence" value="ECO:0007669"/>
    <property type="project" value="TreeGrafter"/>
</dbReference>
<dbReference type="EC" id="2.7.13.3" evidence="2"/>
<dbReference type="PANTHER" id="PTHR43047:SF72">
    <property type="entry name" value="OSMOSENSING HISTIDINE PROTEIN KINASE SLN1"/>
    <property type="match status" value="1"/>
</dbReference>
<keyword evidence="4 9" id="KW-0418">Kinase</keyword>
<dbReference type="SUPFAM" id="SSF52172">
    <property type="entry name" value="CheY-like"/>
    <property type="match status" value="1"/>
</dbReference>
<feature type="transmembrane region" description="Helical" evidence="6">
    <location>
        <begin position="147"/>
        <end position="169"/>
    </location>
</feature>
<feature type="domain" description="Response regulatory" evidence="8">
    <location>
        <begin position="456"/>
        <end position="575"/>
    </location>
</feature>
<keyword evidence="6" id="KW-1133">Transmembrane helix</keyword>
<proteinExistence type="predicted"/>
<feature type="transmembrane region" description="Helical" evidence="6">
    <location>
        <begin position="181"/>
        <end position="201"/>
    </location>
</feature>
<dbReference type="InterPro" id="IPR005467">
    <property type="entry name" value="His_kinase_dom"/>
</dbReference>
<evidence type="ECO:0000256" key="6">
    <source>
        <dbReference type="SAM" id="Phobius"/>
    </source>
</evidence>
<dbReference type="Gene3D" id="3.30.565.10">
    <property type="entry name" value="Histidine kinase-like ATPase, C-terminal domain"/>
    <property type="match status" value="1"/>
</dbReference>
<dbReference type="Proteomes" id="UP000185003">
    <property type="component" value="Unassembled WGS sequence"/>
</dbReference>
<feature type="transmembrane region" description="Helical" evidence="6">
    <location>
        <begin position="74"/>
        <end position="94"/>
    </location>
</feature>
<dbReference type="PANTHER" id="PTHR43047">
    <property type="entry name" value="TWO-COMPONENT HISTIDINE PROTEIN KINASE"/>
    <property type="match status" value="1"/>
</dbReference>
<dbReference type="EMBL" id="FSRA01000001">
    <property type="protein sequence ID" value="SIN77117.1"/>
    <property type="molecule type" value="Genomic_DNA"/>
</dbReference>
<keyword evidence="3" id="KW-0808">Transferase</keyword>
<dbReference type="InterPro" id="IPR036890">
    <property type="entry name" value="HATPase_C_sf"/>
</dbReference>
<dbReference type="SMART" id="SM00448">
    <property type="entry name" value="REC"/>
    <property type="match status" value="1"/>
</dbReference>
<dbReference type="OrthoDB" id="630454at2"/>
<evidence type="ECO:0000259" key="7">
    <source>
        <dbReference type="PROSITE" id="PS50109"/>
    </source>
</evidence>
<comment type="catalytic activity">
    <reaction evidence="1">
        <text>ATP + protein L-histidine = ADP + protein N-phospho-L-histidine.</text>
        <dbReference type="EC" id="2.7.13.3"/>
    </reaction>
</comment>
<name>A0A1N6E2C0_9BACT</name>
<dbReference type="Pfam" id="PF00072">
    <property type="entry name" value="Response_reg"/>
    <property type="match status" value="1"/>
</dbReference>
<dbReference type="SUPFAM" id="SSF55874">
    <property type="entry name" value="ATPase domain of HSP90 chaperone/DNA topoisomerase II/histidine kinase"/>
    <property type="match status" value="1"/>
</dbReference>
<dbReference type="SMART" id="SM00387">
    <property type="entry name" value="HATPase_c"/>
    <property type="match status" value="1"/>
</dbReference>
<dbReference type="GO" id="GO:0005886">
    <property type="term" value="C:plasma membrane"/>
    <property type="evidence" value="ECO:0007669"/>
    <property type="project" value="TreeGrafter"/>
</dbReference>